<proteinExistence type="predicted"/>
<evidence type="ECO:0000313" key="1">
    <source>
        <dbReference type="EMBL" id="GAB0058179.1"/>
    </source>
</evidence>
<reference evidence="1 2" key="2">
    <citation type="submission" date="2024-09" db="EMBL/GenBank/DDBJ databases">
        <title>Draft genome sequence of Candidatus Magnetaquicoccaceae bacterium FCR-1.</title>
        <authorList>
            <person name="Shimoshige H."/>
            <person name="Shimamura S."/>
            <person name="Taoka A."/>
            <person name="Kobayashi H."/>
            <person name="Maekawa T."/>
        </authorList>
    </citation>
    <scope>NUCLEOTIDE SEQUENCE [LARGE SCALE GENOMIC DNA]</scope>
    <source>
        <strain evidence="1 2">FCR-1</strain>
    </source>
</reference>
<organism evidence="1 2">
    <name type="scientific">Candidatus Magnetaquiglobus chichijimensis</name>
    <dbReference type="NCBI Taxonomy" id="3141448"/>
    <lineage>
        <taxon>Bacteria</taxon>
        <taxon>Pseudomonadati</taxon>
        <taxon>Pseudomonadota</taxon>
        <taxon>Magnetococcia</taxon>
        <taxon>Magnetococcales</taxon>
        <taxon>Candidatus Magnetaquicoccaceae</taxon>
        <taxon>Candidatus Magnetaquiglobus</taxon>
    </lineage>
</organism>
<protein>
    <submittedName>
        <fullName evidence="1">Uncharacterized protein</fullName>
    </submittedName>
</protein>
<evidence type="ECO:0000313" key="2">
    <source>
        <dbReference type="Proteomes" id="UP001628193"/>
    </source>
</evidence>
<dbReference type="EMBL" id="BAAFGK010000004">
    <property type="protein sequence ID" value="GAB0058179.1"/>
    <property type="molecule type" value="Genomic_DNA"/>
</dbReference>
<dbReference type="Proteomes" id="UP001628193">
    <property type="component" value="Unassembled WGS sequence"/>
</dbReference>
<sequence>MKYVVELFDGKRIRGLLMDRQRKDELLAALDHIDPALGMVVLEITPQPLWKAEREVEQSRRRTIGWMDPARTVPVDRMMA</sequence>
<reference evidence="1 2" key="1">
    <citation type="submission" date="2024-05" db="EMBL/GenBank/DDBJ databases">
        <authorList>
            <consortium name="Candidatus Magnetaquicoccaceae bacterium FCR-1 genome sequencing consortium"/>
            <person name="Shimoshige H."/>
            <person name="Shimamura S."/>
            <person name="Taoka A."/>
            <person name="Kobayashi H."/>
            <person name="Maekawa T."/>
        </authorList>
    </citation>
    <scope>NUCLEOTIDE SEQUENCE [LARGE SCALE GENOMIC DNA]</scope>
    <source>
        <strain evidence="1 2">FCR-1</strain>
    </source>
</reference>
<keyword evidence="2" id="KW-1185">Reference proteome</keyword>
<dbReference type="RefSeq" id="WP_420905858.1">
    <property type="nucleotide sequence ID" value="NZ_BAAFGK010000004.1"/>
</dbReference>
<comment type="caution">
    <text evidence="1">The sequence shown here is derived from an EMBL/GenBank/DDBJ whole genome shotgun (WGS) entry which is preliminary data.</text>
</comment>
<name>A0ABQ0CBB8_9PROT</name>
<accession>A0ABQ0CBB8</accession>
<gene>
    <name evidence="1" type="ORF">SIID45300_02523</name>
</gene>